<evidence type="ECO:0000313" key="4">
    <source>
        <dbReference type="Proteomes" id="UP000230605"/>
    </source>
</evidence>
<dbReference type="EMBL" id="CP134189">
    <property type="protein sequence ID" value="WPB05174.1"/>
    <property type="molecule type" value="Genomic_DNA"/>
</dbReference>
<dbReference type="AlphaFoldDB" id="A0A2G5HQA3"/>
<feature type="signal peptide" evidence="1">
    <location>
        <begin position="1"/>
        <end position="19"/>
    </location>
</feature>
<dbReference type="OrthoDB" id="10007757at2759"/>
<dbReference type="EMBL" id="LKMD01000104">
    <property type="protein sequence ID" value="PIA94726.1"/>
    <property type="molecule type" value="Genomic_DNA"/>
</dbReference>
<evidence type="ECO:0000313" key="5">
    <source>
        <dbReference type="Proteomes" id="UP001302367"/>
    </source>
</evidence>
<keyword evidence="5" id="KW-1185">Reference proteome</keyword>
<name>A0A2G5HQA3_CERBT</name>
<protein>
    <submittedName>
        <fullName evidence="2">Uncharacterized protein</fullName>
    </submittedName>
</protein>
<accession>A0A2G5HQA3</accession>
<proteinExistence type="predicted"/>
<feature type="chain" id="PRO_5013955802" evidence="1">
    <location>
        <begin position="20"/>
        <end position="465"/>
    </location>
</feature>
<evidence type="ECO:0000313" key="3">
    <source>
        <dbReference type="EMBL" id="WPB05174.1"/>
    </source>
</evidence>
<evidence type="ECO:0000256" key="1">
    <source>
        <dbReference type="SAM" id="SignalP"/>
    </source>
</evidence>
<organism evidence="2 4">
    <name type="scientific">Cercospora beticola</name>
    <name type="common">Sugarbeet leaf spot fungus</name>
    <dbReference type="NCBI Taxonomy" id="122368"/>
    <lineage>
        <taxon>Eukaryota</taxon>
        <taxon>Fungi</taxon>
        <taxon>Dikarya</taxon>
        <taxon>Ascomycota</taxon>
        <taxon>Pezizomycotina</taxon>
        <taxon>Dothideomycetes</taxon>
        <taxon>Dothideomycetidae</taxon>
        <taxon>Mycosphaerellales</taxon>
        <taxon>Mycosphaerellaceae</taxon>
        <taxon>Cercospora</taxon>
    </lineage>
</organism>
<dbReference type="Proteomes" id="UP001302367">
    <property type="component" value="Chromosome 6"/>
</dbReference>
<evidence type="ECO:0000313" key="2">
    <source>
        <dbReference type="EMBL" id="PIA94726.1"/>
    </source>
</evidence>
<gene>
    <name evidence="2" type="ORF">CB0940_08597</name>
    <name evidence="3" type="ORF">RHO25_009824</name>
</gene>
<dbReference type="Proteomes" id="UP000230605">
    <property type="component" value="Chromosome 6"/>
</dbReference>
<sequence>MQILAAVVSLALLLEQGFASPEPQSPAGYGYGKKPSCPADKCFSKIRLNKPVAKIASSVCSKYIKYTATVTKTTTTSSTTTITTTTKVVQRPTQPTITSTTTVTSTPPAVTVTNPFTCATTTKTVEEPFPTFVNYVSRGAEPDLKKRAVPTVNVPSVLGAGCGSGKPFTSKISSACSCLLGATKTRTSTATSTVSVTTTITSTSTVPVGTTTTTTTVTDPIPTSTDCQTTTVTTTTYTGAFSCGGPISSTYTTEITRTCTNVAPPGQTNADFRIEGGSEGTIFDDCIVSGPRNVTTPSGGTHKCDGTNNNANPAPGSTLTTNAVEDFSIFRISATTETGTQSWRILRNRFLRDETGGCRLPSFNDDDNLWAFDAFAPNVGALRVFPSIAVVRPGETITVGVTSRNSRNGIDTAAQGATLGTGSTTDANGNLQLTAPTTPGCYQYKAERNNSIRSNALYLTVLDGL</sequence>
<reference evidence="2 4" key="1">
    <citation type="submission" date="2015-10" db="EMBL/GenBank/DDBJ databases">
        <title>The cercosporin biosynthetic gene cluster was horizontally transferred to several fungal lineages and shown to be expanded in Cercospora beticola based on microsynteny with recipient genomes.</title>
        <authorList>
            <person name="De Jonge R."/>
            <person name="Ebert M.K."/>
            <person name="Suttle J.C."/>
            <person name="Jurick Ii W.M."/>
            <person name="Secor G.A."/>
            <person name="Thomma B.P."/>
            <person name="Van De Peer Y."/>
            <person name="Bolton M.D."/>
        </authorList>
    </citation>
    <scope>NUCLEOTIDE SEQUENCE [LARGE SCALE GENOMIC DNA]</scope>
    <source>
        <strain evidence="2 4">09-40</strain>
    </source>
</reference>
<reference evidence="3 5" key="2">
    <citation type="submission" date="2023-09" db="EMBL/GenBank/DDBJ databases">
        <title>Complete-Gapless Cercospora beticola genome.</title>
        <authorList>
            <person name="Wyatt N.A."/>
            <person name="Spanner R.E."/>
            <person name="Bolton M.D."/>
        </authorList>
    </citation>
    <scope>NUCLEOTIDE SEQUENCE [LARGE SCALE GENOMIC DNA]</scope>
    <source>
        <strain evidence="3">Cb09-40</strain>
    </source>
</reference>
<keyword evidence="1" id="KW-0732">Signal</keyword>